<dbReference type="InterPro" id="IPR001680">
    <property type="entry name" value="WD40_rpt"/>
</dbReference>
<evidence type="ECO:0000256" key="2">
    <source>
        <dbReference type="ARBA" id="ARBA00022490"/>
    </source>
</evidence>
<dbReference type="Pfam" id="PF23627">
    <property type="entry name" value="LisH_WDR26"/>
    <property type="match status" value="1"/>
</dbReference>
<evidence type="ECO:0000313" key="6">
    <source>
        <dbReference type="EMBL" id="WOH07527.1"/>
    </source>
</evidence>
<evidence type="ECO:0000313" key="7">
    <source>
        <dbReference type="Proteomes" id="UP000077755"/>
    </source>
</evidence>
<dbReference type="GO" id="GO:0005737">
    <property type="term" value="C:cytoplasm"/>
    <property type="evidence" value="ECO:0007669"/>
    <property type="project" value="UniProtKB-SubCell"/>
</dbReference>
<evidence type="ECO:0000256" key="1">
    <source>
        <dbReference type="ARBA" id="ARBA00004496"/>
    </source>
</evidence>
<dbReference type="InterPro" id="IPR019775">
    <property type="entry name" value="WD40_repeat_CS"/>
</dbReference>
<dbReference type="KEGG" id="dcr:108193386"/>
<dbReference type="CDD" id="cd00200">
    <property type="entry name" value="WD40"/>
    <property type="match status" value="1"/>
</dbReference>
<reference evidence="6" key="2">
    <citation type="submission" date="2022-03" db="EMBL/GenBank/DDBJ databases">
        <title>Draft title - Genomic analysis of global carrot germplasm unveils the trajectory of domestication and the origin of high carotenoid orange carrot.</title>
        <authorList>
            <person name="Iorizzo M."/>
            <person name="Ellison S."/>
            <person name="Senalik D."/>
            <person name="Macko-Podgorni A."/>
            <person name="Grzebelus D."/>
            <person name="Bostan H."/>
            <person name="Rolling W."/>
            <person name="Curaba J."/>
            <person name="Simon P."/>
        </authorList>
    </citation>
    <scope>NUCLEOTIDE SEQUENCE</scope>
    <source>
        <tissue evidence="6">Leaf</tissue>
    </source>
</reference>
<organism evidence="6 7">
    <name type="scientific">Daucus carota subsp. sativus</name>
    <name type="common">Carrot</name>
    <dbReference type="NCBI Taxonomy" id="79200"/>
    <lineage>
        <taxon>Eukaryota</taxon>
        <taxon>Viridiplantae</taxon>
        <taxon>Streptophyta</taxon>
        <taxon>Embryophyta</taxon>
        <taxon>Tracheophyta</taxon>
        <taxon>Spermatophyta</taxon>
        <taxon>Magnoliopsida</taxon>
        <taxon>eudicotyledons</taxon>
        <taxon>Gunneridae</taxon>
        <taxon>Pentapetalae</taxon>
        <taxon>asterids</taxon>
        <taxon>campanulids</taxon>
        <taxon>Apiales</taxon>
        <taxon>Apiaceae</taxon>
        <taxon>Apioideae</taxon>
        <taxon>Scandiceae</taxon>
        <taxon>Daucinae</taxon>
        <taxon>Daucus</taxon>
        <taxon>Daucus sect. Daucus</taxon>
    </lineage>
</organism>
<dbReference type="InterPro" id="IPR051350">
    <property type="entry name" value="WD_repeat-ST_regulator"/>
</dbReference>
<dbReference type="InterPro" id="IPR020472">
    <property type="entry name" value="WD40_PAC1"/>
</dbReference>
<proteinExistence type="predicted"/>
<dbReference type="InterPro" id="IPR006595">
    <property type="entry name" value="CTLH_C"/>
</dbReference>
<dbReference type="PROSITE" id="PS50082">
    <property type="entry name" value="WD_REPEATS_2"/>
    <property type="match status" value="3"/>
</dbReference>
<dbReference type="PROSITE" id="PS50897">
    <property type="entry name" value="CTLH"/>
    <property type="match status" value="1"/>
</dbReference>
<dbReference type="SUPFAM" id="SSF50978">
    <property type="entry name" value="WD40 repeat-like"/>
    <property type="match status" value="1"/>
</dbReference>
<dbReference type="PROSITE" id="PS50896">
    <property type="entry name" value="LISH"/>
    <property type="match status" value="1"/>
</dbReference>
<dbReference type="InterPro" id="IPR006594">
    <property type="entry name" value="LisH"/>
</dbReference>
<sequence length="579" mass="64649">MGIIEDNEPPLKRLKGPPSVTKEGMLYKLTASSSAGDSMARALSFKRDDETVGLKGIIKKQEFVKIINRALYCLGYSKTATVLEEESGVPLRSSAVNLFMQQVVEGKWDECLATLHHIGLTDEVIYKSASFLLLEQKYLDLLREGKFMDALLALRNEIVPLSINVDRVHELSAYIINPSQFLALGLSDQDTATAISRASCLEKLQKLLPAAILIPERRLEHLIEQALDVQRDSCVFHNTLNSDLSLYSDHQCGKDHIPSETLQILQEHKDEVWFLQFSHDGKYLASSSKDQTAAVWEVKENGQLILKHILSGHQGAVSIISWRPDDSQLLTCGAEEAVRRWDVCSGECLHVYEKAGVGLISCGWLADGDGIISGMSDKSICLWDLNGHVVECWKGQRIENISDMVVTSDGKIIISIRGGNTLLLYNRESRCDKMIEEEEIITSFSLSKDNKFLLVNIVNQEIHLWCIAGDPKMVSKFKGHKRTRFLVRSCFGGFEQAFVASGSEDSQVYIWHRGTGELLAKLPGHSGTVNCVSWHPTNPHMLASASDDFTIRIWGITTPKCEGANHYNGRHYHQPNGRT</sequence>
<dbReference type="AlphaFoldDB" id="A0A161X215"/>
<evidence type="ECO:0000256" key="4">
    <source>
        <dbReference type="ARBA" id="ARBA00022737"/>
    </source>
</evidence>
<protein>
    <submittedName>
        <fullName evidence="6">Uncharacterized protein</fullName>
    </submittedName>
</protein>
<dbReference type="Pfam" id="PF00400">
    <property type="entry name" value="WD40"/>
    <property type="match status" value="5"/>
</dbReference>
<comment type="subunit">
    <text evidence="5">Interacts with RANBPM.</text>
</comment>
<dbReference type="PANTHER" id="PTHR22838:SF6">
    <property type="entry name" value="WD REPEAT-CONTAINING PROTEIN 26 HOMOLOG"/>
    <property type="match status" value="1"/>
</dbReference>
<keyword evidence="2" id="KW-0963">Cytoplasm</keyword>
<dbReference type="InterPro" id="IPR036322">
    <property type="entry name" value="WD40_repeat_dom_sf"/>
</dbReference>
<dbReference type="FunFam" id="2.130.10.10:FF:000087">
    <property type="entry name" value="WD repeat-containing protein 26 homolog"/>
    <property type="match status" value="1"/>
</dbReference>
<dbReference type="SMART" id="SM00668">
    <property type="entry name" value="CTLH"/>
    <property type="match status" value="1"/>
</dbReference>
<dbReference type="PROSITE" id="PS00678">
    <property type="entry name" value="WD_REPEATS_1"/>
    <property type="match status" value="1"/>
</dbReference>
<dbReference type="SMART" id="SM00320">
    <property type="entry name" value="WD40"/>
    <property type="match status" value="7"/>
</dbReference>
<gene>
    <name evidence="6" type="ORF">DCAR_0726957</name>
</gene>
<keyword evidence="7" id="KW-1185">Reference proteome</keyword>
<dbReference type="Proteomes" id="UP000077755">
    <property type="component" value="Chromosome 7"/>
</dbReference>
<name>A0A161X215_DAUCS</name>
<keyword evidence="4" id="KW-0677">Repeat</keyword>
<dbReference type="Gramene" id="KZM86363">
    <property type="protein sequence ID" value="KZM86363"/>
    <property type="gene ID" value="DCAR_023497"/>
</dbReference>
<comment type="subcellular location">
    <subcellularLocation>
        <location evidence="1">Cytoplasm</location>
    </subcellularLocation>
</comment>
<evidence type="ECO:0000256" key="5">
    <source>
        <dbReference type="ARBA" id="ARBA00065067"/>
    </source>
</evidence>
<dbReference type="OrthoDB" id="972532at2759"/>
<dbReference type="PRINTS" id="PR00320">
    <property type="entry name" value="GPROTEINBRPT"/>
</dbReference>
<keyword evidence="3" id="KW-0853">WD repeat</keyword>
<dbReference type="OMA" id="NTISCAW"/>
<dbReference type="PANTHER" id="PTHR22838">
    <property type="entry name" value="WD REPEAT PROTEIN 26-RELATED"/>
    <property type="match status" value="1"/>
</dbReference>
<dbReference type="EMBL" id="CP093349">
    <property type="protein sequence ID" value="WOH07527.1"/>
    <property type="molecule type" value="Genomic_DNA"/>
</dbReference>
<dbReference type="InterPro" id="IPR015943">
    <property type="entry name" value="WD40/YVTN_repeat-like_dom_sf"/>
</dbReference>
<accession>A0A161X215</accession>
<dbReference type="PROSITE" id="PS50294">
    <property type="entry name" value="WD_REPEATS_REGION"/>
    <property type="match status" value="3"/>
</dbReference>
<dbReference type="Gene3D" id="2.130.10.10">
    <property type="entry name" value="YVTN repeat-like/Quinoprotein amine dehydrogenase"/>
    <property type="match status" value="2"/>
</dbReference>
<evidence type="ECO:0000256" key="3">
    <source>
        <dbReference type="ARBA" id="ARBA00022574"/>
    </source>
</evidence>
<reference evidence="6" key="1">
    <citation type="journal article" date="2016" name="Nat. Genet.">
        <title>A high-quality carrot genome assembly provides new insights into carotenoid accumulation and asterid genome evolution.</title>
        <authorList>
            <person name="Iorizzo M."/>
            <person name="Ellison S."/>
            <person name="Senalik D."/>
            <person name="Zeng P."/>
            <person name="Satapoomin P."/>
            <person name="Huang J."/>
            <person name="Bowman M."/>
            <person name="Iovene M."/>
            <person name="Sanseverino W."/>
            <person name="Cavagnaro P."/>
            <person name="Yildiz M."/>
            <person name="Macko-Podgorni A."/>
            <person name="Moranska E."/>
            <person name="Grzebelus E."/>
            <person name="Grzebelus D."/>
            <person name="Ashrafi H."/>
            <person name="Zheng Z."/>
            <person name="Cheng S."/>
            <person name="Spooner D."/>
            <person name="Van Deynze A."/>
            <person name="Simon P."/>
        </authorList>
    </citation>
    <scope>NUCLEOTIDE SEQUENCE</scope>
    <source>
        <tissue evidence="6">Leaf</tissue>
    </source>
</reference>